<sequence length="282" mass="30950">MAVMIARFMVDFAWLLQAVMHERVHNVPIWNVDQLKTPQGTVDVELIRDEANELAPRRGPRPELPLLFDDLADTVAQARTAAQVSTDTTPVESISGSSTAPSSSRTAPLPALVPLMQKSIIKSEELLQRKMVQFTERKIAEAAVDSLRADINTILEARVLESEAPSVDPAKDNVLAALFTTSKIPPPPPRESAKRCRGRAEDEARARKKERGEMEAARRASLAEEAAHQLRATELAARASSSRTVDIEGGTTDGAVVAQFTILCWGFLACVLFPQETDYFFC</sequence>
<protein>
    <submittedName>
        <fullName evidence="3">Uncharacterized protein</fullName>
    </submittedName>
</protein>
<feature type="region of interest" description="Disordered" evidence="1">
    <location>
        <begin position="80"/>
        <end position="106"/>
    </location>
</feature>
<evidence type="ECO:0000256" key="1">
    <source>
        <dbReference type="SAM" id="MobiDB-lite"/>
    </source>
</evidence>
<feature type="compositionally biased region" description="Low complexity" evidence="1">
    <location>
        <begin position="93"/>
        <end position="104"/>
    </location>
</feature>
<comment type="caution">
    <text evidence="3">The sequence shown here is derived from an EMBL/GenBank/DDBJ whole genome shotgun (WGS) entry which is preliminary data.</text>
</comment>
<feature type="compositionally biased region" description="Polar residues" evidence="1">
    <location>
        <begin position="80"/>
        <end position="92"/>
    </location>
</feature>
<feature type="signal peptide" evidence="2">
    <location>
        <begin position="1"/>
        <end position="21"/>
    </location>
</feature>
<dbReference type="AlphaFoldDB" id="A0A6N2C0Q4"/>
<reference evidence="3" key="1">
    <citation type="submission" date="2019-05" db="EMBL/GenBank/DDBJ databases">
        <title>The de novo reference genome and transcriptome assemblies of the wild tomato species Solanum chilense.</title>
        <authorList>
            <person name="Stam R."/>
            <person name="Nosenko T."/>
            <person name="Hoerger A.C."/>
            <person name="Stephan W."/>
            <person name="Seidel M.A."/>
            <person name="Kuhn J.M.M."/>
            <person name="Haberer G."/>
            <person name="Tellier A."/>
        </authorList>
    </citation>
    <scope>NUCLEOTIDE SEQUENCE</scope>
    <source>
        <tissue evidence="3">Mature leaves</tissue>
    </source>
</reference>
<evidence type="ECO:0000313" key="3">
    <source>
        <dbReference type="EMBL" id="TMW99310.1"/>
    </source>
</evidence>
<evidence type="ECO:0000256" key="2">
    <source>
        <dbReference type="SAM" id="SignalP"/>
    </source>
</evidence>
<dbReference type="EMBL" id="RXGB01001349">
    <property type="protein sequence ID" value="TMW99310.1"/>
    <property type="molecule type" value="Genomic_DNA"/>
</dbReference>
<feature type="compositionally biased region" description="Basic and acidic residues" evidence="1">
    <location>
        <begin position="191"/>
        <end position="214"/>
    </location>
</feature>
<name>A0A6N2C0Q4_SOLCI</name>
<feature type="region of interest" description="Disordered" evidence="1">
    <location>
        <begin position="180"/>
        <end position="214"/>
    </location>
</feature>
<organism evidence="3">
    <name type="scientific">Solanum chilense</name>
    <name type="common">Tomato</name>
    <name type="synonym">Lycopersicon chilense</name>
    <dbReference type="NCBI Taxonomy" id="4083"/>
    <lineage>
        <taxon>Eukaryota</taxon>
        <taxon>Viridiplantae</taxon>
        <taxon>Streptophyta</taxon>
        <taxon>Embryophyta</taxon>
        <taxon>Tracheophyta</taxon>
        <taxon>Spermatophyta</taxon>
        <taxon>Magnoliopsida</taxon>
        <taxon>eudicotyledons</taxon>
        <taxon>Gunneridae</taxon>
        <taxon>Pentapetalae</taxon>
        <taxon>asterids</taxon>
        <taxon>lamiids</taxon>
        <taxon>Solanales</taxon>
        <taxon>Solanaceae</taxon>
        <taxon>Solanoideae</taxon>
        <taxon>Solaneae</taxon>
        <taxon>Solanum</taxon>
        <taxon>Solanum subgen. Lycopersicon</taxon>
    </lineage>
</organism>
<keyword evidence="2" id="KW-0732">Signal</keyword>
<gene>
    <name evidence="3" type="ORF">EJD97_002766</name>
</gene>
<proteinExistence type="predicted"/>
<feature type="chain" id="PRO_5026720137" evidence="2">
    <location>
        <begin position="22"/>
        <end position="282"/>
    </location>
</feature>
<accession>A0A6N2C0Q4</accession>